<dbReference type="SMART" id="SM00577">
    <property type="entry name" value="CPDc"/>
    <property type="match status" value="1"/>
</dbReference>
<keyword evidence="4" id="KW-1185">Reference proteome</keyword>
<dbReference type="CDD" id="cd07521">
    <property type="entry name" value="HAD_FCP1-like"/>
    <property type="match status" value="1"/>
</dbReference>
<keyword evidence="1" id="KW-0653">Protein transport</keyword>
<comment type="function">
    <text evidence="1">Essential component of the TIM23 complex, a complex that mediates the translocation of transit peptide-containing proteins across the mitochondrial inner membrane.</text>
</comment>
<accession>A0AAD1Y9D9</accession>
<keyword evidence="1" id="KW-0811">Translocation</keyword>
<evidence type="ECO:0000256" key="1">
    <source>
        <dbReference type="RuleBase" id="RU365079"/>
    </source>
</evidence>
<feature type="domain" description="FCP1 homology" evidence="2">
    <location>
        <begin position="333"/>
        <end position="475"/>
    </location>
</feature>
<dbReference type="GO" id="GO:0005744">
    <property type="term" value="C:TIM23 mitochondrial import inner membrane translocase complex"/>
    <property type="evidence" value="ECO:0007669"/>
    <property type="project" value="UniProtKB-UniRule"/>
</dbReference>
<comment type="similarity">
    <text evidence="1">Belongs to the TIM50 family.</text>
</comment>
<dbReference type="InterPro" id="IPR023214">
    <property type="entry name" value="HAD_sf"/>
</dbReference>
<comment type="subunit">
    <text evidence="1">Component of the TIM23 complex.</text>
</comment>
<dbReference type="EMBL" id="CAMPGE010029485">
    <property type="protein sequence ID" value="CAI2386958.1"/>
    <property type="molecule type" value="Genomic_DNA"/>
</dbReference>
<dbReference type="InterPro" id="IPR004274">
    <property type="entry name" value="FCP1_dom"/>
</dbReference>
<dbReference type="Proteomes" id="UP001295684">
    <property type="component" value="Unassembled WGS sequence"/>
</dbReference>
<dbReference type="GO" id="GO:0015031">
    <property type="term" value="P:protein transport"/>
    <property type="evidence" value="ECO:0007669"/>
    <property type="project" value="UniProtKB-KW"/>
</dbReference>
<dbReference type="Pfam" id="PF03031">
    <property type="entry name" value="NIF"/>
    <property type="match status" value="1"/>
</dbReference>
<gene>
    <name evidence="3" type="ORF">ECRASSUSDP1_LOCUS28584</name>
</gene>
<keyword evidence="1" id="KW-0813">Transport</keyword>
<dbReference type="PROSITE" id="PS50969">
    <property type="entry name" value="FCP1"/>
    <property type="match status" value="1"/>
</dbReference>
<keyword evidence="1" id="KW-0496">Mitochondrion</keyword>
<comment type="caution">
    <text evidence="3">The sequence shown here is derived from an EMBL/GenBank/DDBJ whole genome shotgun (WGS) entry which is preliminary data.</text>
</comment>
<dbReference type="PANTHER" id="PTHR12210">
    <property type="entry name" value="DULLARD PROTEIN PHOSPHATASE"/>
    <property type="match status" value="1"/>
</dbReference>
<dbReference type="InterPro" id="IPR050365">
    <property type="entry name" value="TIM50"/>
</dbReference>
<dbReference type="Gene3D" id="3.40.50.1000">
    <property type="entry name" value="HAD superfamily/HAD-like"/>
    <property type="match status" value="1"/>
</dbReference>
<sequence length="510" mass="58927">MSVTPSHKYHEAKFTHDFRITQVIGKDFMSSTQRRTKPELSVNNLTEPSKYNNTIIEEVKDEYNDSKLGFNKTDFEAKEPKFDLDIEAMIIVEDKICSLANNIASDYYEVTREVYKRISEQFESLAGELKHIKTIKLTLLLEYIVVVIISVFSNDSKFHRATQLQFKNLNYYIHQNILLLIDVIIERLPVCEEKIEWINNLKSIIGNKLSQMAVKSFGLNKKQQSKLEIIRQNCESIVPIVKNVLSKRPSNAPVKKGKRNLQQTISYILKTIDTHSFMKCRDMLNKAYINHTRKPKGLKRQGQLPPLYMVGGTALQPLKGLPKVKVPYLPKNTSGKDYTLVLDLDETLVHYYEVNGKGKYNIRPNCKKFLKEMSEIYEVVVFTAAMQDYADWVLNAIDPYKYISHRMYRQHASPHGMVFVKDISKVGRDLSKTIIVDNVAENFQLQPDNGIFIKSWFEDKKDTALSELAPLLKEIVDKKCEDVREALRTFRDQMAEQIAKGVKNPKLCLD</sequence>
<comment type="subcellular location">
    <subcellularLocation>
        <location evidence="1">Mitochondrion inner membrane</location>
        <topology evidence="1">Single-pass membrane protein</topology>
    </subcellularLocation>
</comment>
<evidence type="ECO:0000259" key="2">
    <source>
        <dbReference type="PROSITE" id="PS50969"/>
    </source>
</evidence>
<evidence type="ECO:0000313" key="4">
    <source>
        <dbReference type="Proteomes" id="UP001295684"/>
    </source>
</evidence>
<keyword evidence="1" id="KW-0809">Transit peptide</keyword>
<dbReference type="AlphaFoldDB" id="A0AAD1Y9D9"/>
<dbReference type="FunFam" id="3.40.50.1000:FF:000184">
    <property type="entry name" value="Uncharacterized protein"/>
    <property type="match status" value="1"/>
</dbReference>
<dbReference type="SUPFAM" id="SSF56784">
    <property type="entry name" value="HAD-like"/>
    <property type="match status" value="1"/>
</dbReference>
<organism evidence="3 4">
    <name type="scientific">Euplotes crassus</name>
    <dbReference type="NCBI Taxonomy" id="5936"/>
    <lineage>
        <taxon>Eukaryota</taxon>
        <taxon>Sar</taxon>
        <taxon>Alveolata</taxon>
        <taxon>Ciliophora</taxon>
        <taxon>Intramacronucleata</taxon>
        <taxon>Spirotrichea</taxon>
        <taxon>Hypotrichia</taxon>
        <taxon>Euplotida</taxon>
        <taxon>Euplotidae</taxon>
        <taxon>Moneuplotes</taxon>
    </lineage>
</organism>
<name>A0AAD1Y9D9_EUPCR</name>
<evidence type="ECO:0000313" key="3">
    <source>
        <dbReference type="EMBL" id="CAI2386958.1"/>
    </source>
</evidence>
<proteinExistence type="inferred from homology"/>
<protein>
    <recommendedName>
        <fullName evidence="1">Mitochondrial import inner membrane translocase subunit TIM50</fullName>
    </recommendedName>
</protein>
<dbReference type="InterPro" id="IPR036412">
    <property type="entry name" value="HAD-like_sf"/>
</dbReference>
<reference evidence="3" key="1">
    <citation type="submission" date="2023-07" db="EMBL/GenBank/DDBJ databases">
        <authorList>
            <consortium name="AG Swart"/>
            <person name="Singh M."/>
            <person name="Singh A."/>
            <person name="Seah K."/>
            <person name="Emmerich C."/>
        </authorList>
    </citation>
    <scope>NUCLEOTIDE SEQUENCE</scope>
    <source>
        <strain evidence="3">DP1</strain>
    </source>
</reference>